<keyword evidence="9" id="KW-1185">Reference proteome</keyword>
<sequence>MSHRARVAAVYLLGFIVDLINMFIANVAYPGIARQFDAPVSALAWVSTGYILGLTLVIPLSRWLAARFGARWIFILSLTIFMLASVGAASAGNLTTLIGWRVLQGLGGGLLIPLGQTLTYALYRSHERARLSAVIMLVGLLAPALSPAIGGIIVDSFSWRWVFIASLPLALLAWVLALCWLPQTPREPAERFDVKGFALLNSGLTLVLWGLTSLGENSEWLSGSAFLLAGAGLMAMFVGVSQKQPEPLLDLTLMKDPLLRTGMLVYQWVPGVFTGVSLIAMLYLQNEHHFSATQSGGLMLPWSLASFAAISFTGKMFNRIGPRALFIPGCLIHGAGIGLLALLSGFPAQPWLAIAAFTLMGAGSSLCSSTAQSGAFLHIQTEKLADASALWNINRQLSFCLGVTLVSVMLNILQIYLPQSAFRLAFIFAAASVIVPVILCLRLPGREIVQELHQQEAQKERR</sequence>
<accession>A0ABX9PRP8</accession>
<organism evidence="8 9">
    <name type="scientific">Rahnella variigena</name>
    <dbReference type="NCBI Taxonomy" id="574964"/>
    <lineage>
        <taxon>Bacteria</taxon>
        <taxon>Pseudomonadati</taxon>
        <taxon>Pseudomonadota</taxon>
        <taxon>Gammaproteobacteria</taxon>
        <taxon>Enterobacterales</taxon>
        <taxon>Yersiniaceae</taxon>
        <taxon>Rahnella</taxon>
    </lineage>
</organism>
<feature type="domain" description="Major facilitator superfamily (MFS) profile" evidence="7">
    <location>
        <begin position="7"/>
        <end position="448"/>
    </location>
</feature>
<dbReference type="InterPro" id="IPR036259">
    <property type="entry name" value="MFS_trans_sf"/>
</dbReference>
<evidence type="ECO:0000259" key="7">
    <source>
        <dbReference type="PROSITE" id="PS50850"/>
    </source>
</evidence>
<dbReference type="Gene3D" id="1.20.1720.10">
    <property type="entry name" value="Multidrug resistance protein D"/>
    <property type="match status" value="1"/>
</dbReference>
<gene>
    <name evidence="8" type="ORF">CKQ54_24730</name>
</gene>
<dbReference type="Pfam" id="PF07690">
    <property type="entry name" value="MFS_1"/>
    <property type="match status" value="1"/>
</dbReference>
<feature type="transmembrane region" description="Helical" evidence="6">
    <location>
        <begin position="134"/>
        <end position="153"/>
    </location>
</feature>
<name>A0ABX9PRP8_9GAMM</name>
<feature type="transmembrane region" description="Helical" evidence="6">
    <location>
        <begin position="422"/>
        <end position="441"/>
    </location>
</feature>
<feature type="transmembrane region" description="Helical" evidence="6">
    <location>
        <begin position="261"/>
        <end position="284"/>
    </location>
</feature>
<reference evidence="8 9" key="1">
    <citation type="submission" date="2017-08" db="EMBL/GenBank/DDBJ databases">
        <title>Comparative genomics of bacteria isolated from necrotic lesions of AOD affected trees.</title>
        <authorList>
            <person name="Doonan J."/>
            <person name="Denman S."/>
            <person name="Mcdonald J.E."/>
        </authorList>
    </citation>
    <scope>NUCLEOTIDE SEQUENCE [LARGE SCALE GENOMIC DNA]</scope>
    <source>
        <strain evidence="8 9">CIP 105588</strain>
    </source>
</reference>
<keyword evidence="5 6" id="KW-0472">Membrane</keyword>
<comment type="caution">
    <text evidence="8">The sequence shown here is derived from an EMBL/GenBank/DDBJ whole genome shotgun (WGS) entry which is preliminary data.</text>
</comment>
<proteinExistence type="predicted"/>
<feature type="transmembrane region" description="Helical" evidence="6">
    <location>
        <begin position="98"/>
        <end position="122"/>
    </location>
</feature>
<keyword evidence="2" id="KW-0813">Transport</keyword>
<evidence type="ECO:0000256" key="5">
    <source>
        <dbReference type="ARBA" id="ARBA00023136"/>
    </source>
</evidence>
<dbReference type="Proteomes" id="UP000284853">
    <property type="component" value="Unassembled WGS sequence"/>
</dbReference>
<evidence type="ECO:0000256" key="6">
    <source>
        <dbReference type="SAM" id="Phobius"/>
    </source>
</evidence>
<dbReference type="SUPFAM" id="SSF103473">
    <property type="entry name" value="MFS general substrate transporter"/>
    <property type="match status" value="1"/>
</dbReference>
<evidence type="ECO:0000256" key="4">
    <source>
        <dbReference type="ARBA" id="ARBA00022989"/>
    </source>
</evidence>
<dbReference type="PANTHER" id="PTHR42718:SF9">
    <property type="entry name" value="MAJOR FACILITATOR SUPERFAMILY MULTIDRUG TRANSPORTER MFSC"/>
    <property type="match status" value="1"/>
</dbReference>
<dbReference type="InterPro" id="IPR011701">
    <property type="entry name" value="MFS"/>
</dbReference>
<feature type="transmembrane region" description="Helical" evidence="6">
    <location>
        <begin position="220"/>
        <end position="240"/>
    </location>
</feature>
<evidence type="ECO:0000256" key="1">
    <source>
        <dbReference type="ARBA" id="ARBA00004141"/>
    </source>
</evidence>
<comment type="subcellular location">
    <subcellularLocation>
        <location evidence="1">Membrane</location>
        <topology evidence="1">Multi-pass membrane protein</topology>
    </subcellularLocation>
</comment>
<dbReference type="PROSITE" id="PS50850">
    <property type="entry name" value="MFS"/>
    <property type="match status" value="1"/>
</dbReference>
<feature type="transmembrane region" description="Helical" evidence="6">
    <location>
        <begin position="352"/>
        <end position="377"/>
    </location>
</feature>
<feature type="transmembrane region" description="Helical" evidence="6">
    <location>
        <begin position="72"/>
        <end position="92"/>
    </location>
</feature>
<feature type="transmembrane region" description="Helical" evidence="6">
    <location>
        <begin position="194"/>
        <end position="214"/>
    </location>
</feature>
<feature type="transmembrane region" description="Helical" evidence="6">
    <location>
        <begin position="296"/>
        <end position="313"/>
    </location>
</feature>
<keyword evidence="3 6" id="KW-0812">Transmembrane</keyword>
<evidence type="ECO:0000313" key="8">
    <source>
        <dbReference type="EMBL" id="RKF66589.1"/>
    </source>
</evidence>
<feature type="transmembrane region" description="Helical" evidence="6">
    <location>
        <begin position="325"/>
        <end position="346"/>
    </location>
</feature>
<dbReference type="InterPro" id="IPR020846">
    <property type="entry name" value="MFS_dom"/>
</dbReference>
<evidence type="ECO:0000313" key="9">
    <source>
        <dbReference type="Proteomes" id="UP000284853"/>
    </source>
</evidence>
<feature type="transmembrane region" description="Helical" evidence="6">
    <location>
        <begin position="397"/>
        <end position="416"/>
    </location>
</feature>
<keyword evidence="4 6" id="KW-1133">Transmembrane helix</keyword>
<evidence type="ECO:0000256" key="3">
    <source>
        <dbReference type="ARBA" id="ARBA00022692"/>
    </source>
</evidence>
<dbReference type="PANTHER" id="PTHR42718">
    <property type="entry name" value="MAJOR FACILITATOR SUPERFAMILY MULTIDRUG TRANSPORTER MFSC"/>
    <property type="match status" value="1"/>
</dbReference>
<dbReference type="GeneID" id="302712010"/>
<protein>
    <submittedName>
        <fullName evidence="8">MFS transporter</fullName>
    </submittedName>
</protein>
<dbReference type="RefSeq" id="WP_120163309.1">
    <property type="nucleotide sequence ID" value="NZ_NSDJ01000002.1"/>
</dbReference>
<evidence type="ECO:0000256" key="2">
    <source>
        <dbReference type="ARBA" id="ARBA00022448"/>
    </source>
</evidence>
<dbReference type="EMBL" id="NSDJ01000002">
    <property type="protein sequence ID" value="RKF66589.1"/>
    <property type="molecule type" value="Genomic_DNA"/>
</dbReference>
<feature type="transmembrane region" description="Helical" evidence="6">
    <location>
        <begin position="7"/>
        <end position="29"/>
    </location>
</feature>
<dbReference type="Gene3D" id="1.20.1250.20">
    <property type="entry name" value="MFS general substrate transporter like domains"/>
    <property type="match status" value="1"/>
</dbReference>
<feature type="transmembrane region" description="Helical" evidence="6">
    <location>
        <begin position="41"/>
        <end position="60"/>
    </location>
</feature>
<feature type="transmembrane region" description="Helical" evidence="6">
    <location>
        <begin position="159"/>
        <end position="182"/>
    </location>
</feature>